<dbReference type="PANTHER" id="PTHR45947:SF3">
    <property type="entry name" value="SULFOQUINOVOSYL TRANSFERASE SQD2"/>
    <property type="match status" value="1"/>
</dbReference>
<dbReference type="Pfam" id="PF13692">
    <property type="entry name" value="Glyco_trans_1_4"/>
    <property type="match status" value="1"/>
</dbReference>
<dbReference type="SUPFAM" id="SSF53756">
    <property type="entry name" value="UDP-Glycosyltransferase/glycogen phosphorylase"/>
    <property type="match status" value="1"/>
</dbReference>
<organism evidence="2 3">
    <name type="scientific">Bosea eneae</name>
    <dbReference type="NCBI Taxonomy" id="151454"/>
    <lineage>
        <taxon>Bacteria</taxon>
        <taxon>Pseudomonadati</taxon>
        <taxon>Pseudomonadota</taxon>
        <taxon>Alphaproteobacteria</taxon>
        <taxon>Hyphomicrobiales</taxon>
        <taxon>Boseaceae</taxon>
        <taxon>Bosea</taxon>
    </lineage>
</organism>
<keyword evidence="3" id="KW-1185">Reference proteome</keyword>
<protein>
    <submittedName>
        <fullName evidence="2">Glycosyltransferase</fullName>
        <ecNumber evidence="2">2.4.-.-</ecNumber>
    </submittedName>
</protein>
<evidence type="ECO:0000313" key="2">
    <source>
        <dbReference type="EMBL" id="MFC5422560.1"/>
    </source>
</evidence>
<evidence type="ECO:0000259" key="1">
    <source>
        <dbReference type="Pfam" id="PF13579"/>
    </source>
</evidence>
<dbReference type="Pfam" id="PF13579">
    <property type="entry name" value="Glyco_trans_4_4"/>
    <property type="match status" value="1"/>
</dbReference>
<accession>A0ABW0J1M6</accession>
<dbReference type="RefSeq" id="WP_377800816.1">
    <property type="nucleotide sequence ID" value="NZ_JBHSLW010000042.1"/>
</dbReference>
<dbReference type="Gene3D" id="3.40.50.2000">
    <property type="entry name" value="Glycogen Phosphorylase B"/>
    <property type="match status" value="2"/>
</dbReference>
<dbReference type="EMBL" id="JBHSLW010000042">
    <property type="protein sequence ID" value="MFC5422560.1"/>
    <property type="molecule type" value="Genomic_DNA"/>
</dbReference>
<feature type="domain" description="Glycosyltransferase subfamily 4-like N-terminal" evidence="1">
    <location>
        <begin position="2"/>
        <end position="134"/>
    </location>
</feature>
<name>A0ABW0J1M6_9HYPH</name>
<dbReference type="Proteomes" id="UP001596053">
    <property type="component" value="Unassembled WGS sequence"/>
</dbReference>
<sequence length="425" mass="46346">MTLKIAKAMSARGMDVVIVAAEPTSNAVPSITQDSVDGVLVLRLQAIAIHDPFVSIRNEKADALLYEALESVSPDVVHVIHFSHVGIGVIDVADALRLPLVFTATDFWWRCPLERLQLPNGARCAGPGLFGAACLRHRLALHYSPETLAARAYAAVPSWVYAFLSLAARGLSSLFPFAMRAAELSRRQEQLRLYARRIELSLAPTPAVREEMLAAGFQPDSVRLLPFGIEVPEAGHSKNSQRPFTIGFVGTLRPHKGAHFLLEAASRLPAGTEAKIQIYGDRQTDAAYTQTLDDLARASAVPVTFEGAFAEGQFGRVLSGLDVVVVPSLWMENRPLVLLSSLASRKPVIVTDQPGLTCEVEHGKNGLIVPPDDPEALAKSLHQLACDPSLLERLASHPKRPMRMEIYIDALQAIYREVAYSTRSE</sequence>
<dbReference type="PANTHER" id="PTHR45947">
    <property type="entry name" value="SULFOQUINOVOSYL TRANSFERASE SQD2"/>
    <property type="match status" value="1"/>
</dbReference>
<evidence type="ECO:0000313" key="3">
    <source>
        <dbReference type="Proteomes" id="UP001596053"/>
    </source>
</evidence>
<gene>
    <name evidence="2" type="ORF">ACFPOB_23645</name>
</gene>
<dbReference type="GO" id="GO:0016757">
    <property type="term" value="F:glycosyltransferase activity"/>
    <property type="evidence" value="ECO:0007669"/>
    <property type="project" value="UniProtKB-KW"/>
</dbReference>
<keyword evidence="2" id="KW-0328">Glycosyltransferase</keyword>
<reference evidence="3" key="1">
    <citation type="journal article" date="2019" name="Int. J. Syst. Evol. Microbiol.">
        <title>The Global Catalogue of Microorganisms (GCM) 10K type strain sequencing project: providing services to taxonomists for standard genome sequencing and annotation.</title>
        <authorList>
            <consortium name="The Broad Institute Genomics Platform"/>
            <consortium name="The Broad Institute Genome Sequencing Center for Infectious Disease"/>
            <person name="Wu L."/>
            <person name="Ma J."/>
        </authorList>
    </citation>
    <scope>NUCLEOTIDE SEQUENCE [LARGE SCALE GENOMIC DNA]</scope>
    <source>
        <strain evidence="3">NCAIM B.01391</strain>
    </source>
</reference>
<dbReference type="InterPro" id="IPR028098">
    <property type="entry name" value="Glyco_trans_4-like_N"/>
</dbReference>
<dbReference type="InterPro" id="IPR050194">
    <property type="entry name" value="Glycosyltransferase_grp1"/>
</dbReference>
<dbReference type="EC" id="2.4.-.-" evidence="2"/>
<proteinExistence type="predicted"/>
<keyword evidence="2" id="KW-0808">Transferase</keyword>
<comment type="caution">
    <text evidence="2">The sequence shown here is derived from an EMBL/GenBank/DDBJ whole genome shotgun (WGS) entry which is preliminary data.</text>
</comment>